<proteinExistence type="predicted"/>
<evidence type="ECO:0000313" key="2">
    <source>
        <dbReference type="Proteomes" id="UP000663850"/>
    </source>
</evidence>
<evidence type="ECO:0000313" key="1">
    <source>
        <dbReference type="EMBL" id="CAE6466447.1"/>
    </source>
</evidence>
<dbReference type="AlphaFoldDB" id="A0A8H3BXB7"/>
<reference evidence="1" key="1">
    <citation type="submission" date="2021-01" db="EMBL/GenBank/DDBJ databases">
        <authorList>
            <person name="Kaushik A."/>
        </authorList>
    </citation>
    <scope>NUCLEOTIDE SEQUENCE</scope>
    <source>
        <strain evidence="1">Type strain: AG8-Rh-89/</strain>
    </source>
</reference>
<accession>A0A8H3BXB7</accession>
<organism evidence="1 2">
    <name type="scientific">Rhizoctonia solani</name>
    <dbReference type="NCBI Taxonomy" id="456999"/>
    <lineage>
        <taxon>Eukaryota</taxon>
        <taxon>Fungi</taxon>
        <taxon>Dikarya</taxon>
        <taxon>Basidiomycota</taxon>
        <taxon>Agaricomycotina</taxon>
        <taxon>Agaricomycetes</taxon>
        <taxon>Cantharellales</taxon>
        <taxon>Ceratobasidiaceae</taxon>
        <taxon>Rhizoctonia</taxon>
    </lineage>
</organism>
<dbReference type="EMBL" id="CAJMWZ010002950">
    <property type="protein sequence ID" value="CAE6466447.1"/>
    <property type="molecule type" value="Genomic_DNA"/>
</dbReference>
<protein>
    <submittedName>
        <fullName evidence="1">Uncharacterized protein</fullName>
    </submittedName>
</protein>
<comment type="caution">
    <text evidence="1">The sequence shown here is derived from an EMBL/GenBank/DDBJ whole genome shotgun (WGS) entry which is preliminary data.</text>
</comment>
<name>A0A8H3BXB7_9AGAM</name>
<sequence>MPMLTAPHMNLEWYPNSVSHGLRSLAASGRIILPPDLYEALVDAAGRVYIHEARVNELQSRVPMGFPLHSDPCFVYSGYKDALSDLMRLIADPANQWDSLRLRVCTGLSLLLHNMLVTLRARSMDNYRFYNSPGFINSIARFGVPADWV</sequence>
<dbReference type="Proteomes" id="UP000663850">
    <property type="component" value="Unassembled WGS sequence"/>
</dbReference>
<gene>
    <name evidence="1" type="ORF">RDB_LOCUS57047</name>
</gene>